<dbReference type="PANTHER" id="PTHR11125">
    <property type="entry name" value="SUPPRESSOR OF TY 5"/>
    <property type="match status" value="1"/>
</dbReference>
<feature type="domain" description="KOW" evidence="2">
    <location>
        <begin position="406"/>
        <end position="433"/>
    </location>
</feature>
<dbReference type="EMBL" id="JANVFU010000017">
    <property type="protein sequence ID" value="KAJ3739699.1"/>
    <property type="molecule type" value="Genomic_DNA"/>
</dbReference>
<dbReference type="InterPro" id="IPR005824">
    <property type="entry name" value="KOW"/>
</dbReference>
<dbReference type="AlphaFoldDB" id="A0A9W8TTL2"/>
<accession>A0A9W8TTL2</accession>
<feature type="domain" description="KOW" evidence="2">
    <location>
        <begin position="576"/>
        <end position="603"/>
    </location>
</feature>
<evidence type="ECO:0000313" key="4">
    <source>
        <dbReference type="Proteomes" id="UP001142393"/>
    </source>
</evidence>
<dbReference type="PANTHER" id="PTHR11125:SF7">
    <property type="entry name" value="TRANSCRIPTION ELONGATION FACTOR SPT5"/>
    <property type="match status" value="1"/>
</dbReference>
<organism evidence="3 4">
    <name type="scientific">Lentinula detonsa</name>
    <dbReference type="NCBI Taxonomy" id="2804962"/>
    <lineage>
        <taxon>Eukaryota</taxon>
        <taxon>Fungi</taxon>
        <taxon>Dikarya</taxon>
        <taxon>Basidiomycota</taxon>
        <taxon>Agaricomycotina</taxon>
        <taxon>Agaricomycetes</taxon>
        <taxon>Agaricomycetidae</taxon>
        <taxon>Agaricales</taxon>
        <taxon>Marasmiineae</taxon>
        <taxon>Omphalotaceae</taxon>
        <taxon>Lentinula</taxon>
    </lineage>
</organism>
<keyword evidence="4" id="KW-1185">Reference proteome</keyword>
<evidence type="ECO:0000259" key="2">
    <source>
        <dbReference type="SMART" id="SM00739"/>
    </source>
</evidence>
<feature type="domain" description="KOW" evidence="2">
    <location>
        <begin position="210"/>
        <end position="237"/>
    </location>
</feature>
<evidence type="ECO:0000313" key="3">
    <source>
        <dbReference type="EMBL" id="KAJ3739699.1"/>
    </source>
</evidence>
<dbReference type="GO" id="GO:0003729">
    <property type="term" value="F:mRNA binding"/>
    <property type="evidence" value="ECO:0007669"/>
    <property type="project" value="TreeGrafter"/>
</dbReference>
<dbReference type="GO" id="GO:0032784">
    <property type="term" value="P:regulation of DNA-templated transcription elongation"/>
    <property type="evidence" value="ECO:0007669"/>
    <property type="project" value="InterPro"/>
</dbReference>
<dbReference type="GO" id="GO:0006357">
    <property type="term" value="P:regulation of transcription by RNA polymerase II"/>
    <property type="evidence" value="ECO:0007669"/>
    <property type="project" value="InterPro"/>
</dbReference>
<name>A0A9W8TTL2_9AGAR</name>
<feature type="compositionally biased region" description="Acidic residues" evidence="1">
    <location>
        <begin position="17"/>
        <end position="40"/>
    </location>
</feature>
<proteinExistence type="predicted"/>
<comment type="caution">
    <text evidence="3">The sequence shown here is derived from an EMBL/GenBank/DDBJ whole genome shotgun (WGS) entry which is preliminary data.</text>
</comment>
<protein>
    <recommendedName>
        <fullName evidence="2">KOW domain-containing protein</fullName>
    </recommendedName>
</protein>
<dbReference type="SMART" id="SM00739">
    <property type="entry name" value="KOW"/>
    <property type="match status" value="3"/>
</dbReference>
<dbReference type="GO" id="GO:0032044">
    <property type="term" value="C:DSIF complex"/>
    <property type="evidence" value="ECO:0007669"/>
    <property type="project" value="TreeGrafter"/>
</dbReference>
<feature type="region of interest" description="Disordered" evidence="1">
    <location>
        <begin position="1"/>
        <end position="60"/>
    </location>
</feature>
<gene>
    <name evidence="3" type="ORF">DFH05DRAFT_1529952</name>
</gene>
<reference evidence="3 4" key="1">
    <citation type="journal article" date="2023" name="Proc. Natl. Acad. Sci. U.S.A.">
        <title>A global phylogenomic analysis of the shiitake genus Lentinula.</title>
        <authorList>
            <person name="Sierra-Patev S."/>
            <person name="Min B."/>
            <person name="Naranjo-Ortiz M."/>
            <person name="Looney B."/>
            <person name="Konkel Z."/>
            <person name="Slot J.C."/>
            <person name="Sakamoto Y."/>
            <person name="Steenwyk J.L."/>
            <person name="Rokas A."/>
            <person name="Carro J."/>
            <person name="Camarero S."/>
            <person name="Ferreira P."/>
            <person name="Molpeceres G."/>
            <person name="Ruiz-Duenas F.J."/>
            <person name="Serrano A."/>
            <person name="Henrissat B."/>
            <person name="Drula E."/>
            <person name="Hughes K.W."/>
            <person name="Mata J.L."/>
            <person name="Ishikawa N.K."/>
            <person name="Vargas-Isla R."/>
            <person name="Ushijima S."/>
            <person name="Smith C.A."/>
            <person name="Donoghue J."/>
            <person name="Ahrendt S."/>
            <person name="Andreopoulos W."/>
            <person name="He G."/>
            <person name="LaButti K."/>
            <person name="Lipzen A."/>
            <person name="Ng V."/>
            <person name="Riley R."/>
            <person name="Sandor L."/>
            <person name="Barry K."/>
            <person name="Martinez A.T."/>
            <person name="Xiao Y."/>
            <person name="Gibbons J.G."/>
            <person name="Terashima K."/>
            <person name="Grigoriev I.V."/>
            <person name="Hibbett D."/>
        </authorList>
    </citation>
    <scope>NUCLEOTIDE SEQUENCE [LARGE SCALE GENOMIC DNA]</scope>
    <source>
        <strain evidence="3 4">TFB7810</strain>
    </source>
</reference>
<sequence>MPRPGKSSVSRFLDISADVDSEEELEDEDEDEYEDEDEVTESAKQIQQADVHPTVQAQDDRSEASMLFLEQLEQRYSAQTTHPPMRSANDVADDPEYETFQQKKIRLPGPTDGFNIWRLKCTPGHDYDVLVYLMSLKTTELRSAFTNPYHEGLVYLEARFRNPSISPVNLSLQDLLCVRSDVRMSTLAVVPQTEAWQCLRIRNDVDDEQVFSLGRWVEICSGRYKGDVGVTLGTSFESMHSPGAVEVLVVPRIPLRLHLHSSGSRKRPRNTRPPSALFSIHDCSPEDQHLFTEPSDCEVSGKYYVHSKLGRFEYGLLVKRLNPLKLKLTGHVKPELRTLFFESEHPVVRQRPMPLPEFWKFETGDVVSIEDSEAIGTVETVLPSTCEVHTENTGLLSVPTWKLRKRIVPGDYIKVLAGEYVDQTGLVGGKIGRSVGIIPNGTHEIAFSVDVNSVSRTTQGSPIGYDFPWYNVQVRLSSRTVTERPRLNTHSPNAVSFWIRNWEGCVGEVKNVWPDGKGSLRLLLYFGVLDCSLEVDYTQVVEMNTGKLLHEFQPLLPKHKHFEVSTELLQLKIDKKPWMGAQVSVVKGHWKGFRGVVRDVMLRNVDRVKTPTASGVAVRVELNVSTTNRTMPREDIDYDFLHETSTGKLLAHAIPPNNHQSIFLPHSAYRPSSRGLPFRVSNSGMSTTNDNDNSTRSVTPPITDFERDYIFTGEWSVHHGVGVLGPEFPSLSTFQPPPNYFNNAHEQWRDETETEPIPAARQNHWLFHTKLQGISIRVDIQGTKYDTLSKQKSTRDGRYVKVVPRMGGGFMLNLVVSKASEAVGIDAQYVLRHQDRPKPNTEKRLMVVIGGDEEHIGKFVRQIYHFYQGAKRPENMWFILGVVEFSTGEEVLSAERLELPPDKVEIVLETEELRKKSRALLGPARDAARLSLPEIRGI</sequence>
<dbReference type="InterPro" id="IPR039659">
    <property type="entry name" value="SPT5"/>
</dbReference>
<evidence type="ECO:0000256" key="1">
    <source>
        <dbReference type="SAM" id="MobiDB-lite"/>
    </source>
</evidence>
<dbReference type="GO" id="GO:0006368">
    <property type="term" value="P:transcription elongation by RNA polymerase II"/>
    <property type="evidence" value="ECO:0007669"/>
    <property type="project" value="TreeGrafter"/>
</dbReference>
<dbReference type="Proteomes" id="UP001142393">
    <property type="component" value="Unassembled WGS sequence"/>
</dbReference>